<dbReference type="EC" id="1.1.99.39" evidence="6"/>
<accession>A0A210R5A8</accession>
<comment type="similarity">
    <text evidence="2">Belongs to the FAD-binding oxidoreductase/transferase type 4 family.</text>
</comment>
<dbReference type="PROSITE" id="PS51387">
    <property type="entry name" value="FAD_PCMH"/>
    <property type="match status" value="1"/>
</dbReference>
<organism evidence="11 12">
    <name type="scientific">Mizuhopecten yessoensis</name>
    <name type="common">Japanese scallop</name>
    <name type="synonym">Patinopecten yessoensis</name>
    <dbReference type="NCBI Taxonomy" id="6573"/>
    <lineage>
        <taxon>Eukaryota</taxon>
        <taxon>Metazoa</taxon>
        <taxon>Spiralia</taxon>
        <taxon>Lophotrochozoa</taxon>
        <taxon>Mollusca</taxon>
        <taxon>Bivalvia</taxon>
        <taxon>Autobranchia</taxon>
        <taxon>Pteriomorphia</taxon>
        <taxon>Pectinida</taxon>
        <taxon>Pectinoidea</taxon>
        <taxon>Pectinidae</taxon>
        <taxon>Mizuhopecten</taxon>
    </lineage>
</organism>
<dbReference type="STRING" id="6573.A0A210R5A8"/>
<dbReference type="FunFam" id="1.10.45.10:FF:000001">
    <property type="entry name" value="D-lactate dehydrogenase mitochondrial"/>
    <property type="match status" value="1"/>
</dbReference>
<dbReference type="Gene3D" id="1.10.45.10">
    <property type="entry name" value="Vanillyl-alcohol Oxidase, Chain A, domain 4"/>
    <property type="match status" value="1"/>
</dbReference>
<protein>
    <recommendedName>
        <fullName evidence="7">D-2-hydroxyglutarate dehydrogenase, mitochondrial</fullName>
        <ecNumber evidence="6">1.1.99.39</ecNumber>
    </recommendedName>
</protein>
<dbReference type="AlphaFoldDB" id="A0A210R5A8"/>
<dbReference type="GO" id="GO:0051990">
    <property type="term" value="F:(R)-2-hydroxyglutarate dehydrogenase activity"/>
    <property type="evidence" value="ECO:0007669"/>
    <property type="project" value="UniProtKB-EC"/>
</dbReference>
<dbReference type="OrthoDB" id="5332616at2759"/>
<dbReference type="GO" id="GO:0071949">
    <property type="term" value="F:FAD binding"/>
    <property type="evidence" value="ECO:0007669"/>
    <property type="project" value="InterPro"/>
</dbReference>
<dbReference type="InterPro" id="IPR036318">
    <property type="entry name" value="FAD-bd_PCMH-like_sf"/>
</dbReference>
<evidence type="ECO:0000313" key="12">
    <source>
        <dbReference type="Proteomes" id="UP000242188"/>
    </source>
</evidence>
<dbReference type="FunFam" id="3.30.70.2740:FF:000002">
    <property type="entry name" value="D-2-hydroxyglutarate dehydrogenase mitochondrial"/>
    <property type="match status" value="1"/>
</dbReference>
<dbReference type="Gene3D" id="3.30.70.2740">
    <property type="match status" value="1"/>
</dbReference>
<sequence length="516" mass="56396">MKIHNVFPRLCCFLTKSQTRNTYNSCRAFHSTGRSQSVVLTKTRYPNLKRGPFSTLGDVDVQFFERLLPGTGRVLADASEIEGYNTDWLRTCRGCSELVLRPKTTEEVSAILNYCNTHNLAVVPQGGNTGLVGGSVPVFDEVVVSTQLLNQIISLDELSGSLVCQSGCVLGTLEDYIADYNLTIPLDLGAKGSCHIGGNIATNAGGVRLLRYGSLHGSILGLEAVLPNGEILDCMSTLRKDNTGYDLKQLFIGSEGTLGIVTAASVLCPQKPSAVSVAFLGCESFSKVLDIYKQAKGMLAEILSAYEFLDEASVAVNKENLKMTSPIGDFPFFVLIETSGSNGDHDEEKLNTFLEAMMSDGLVLDGTVVTESTKIKDIWSLRERVAEGLLHDGYCYKYDVSLPQAKFYDLVLDMRERLGSSVIRVVGYGHVGDGNLHLNMTSPTYSSEVMGNIEPFVYDWVSKYSGSISAEHGLGFKKRNFIYHSKSKSAVSLMQQIKKSIDPNGIMNPYKVLPEE</sequence>
<dbReference type="FunFam" id="3.30.465.10:FF:000001">
    <property type="entry name" value="D-2-hydroxyglutarate dehydrogenase, mitochondrial"/>
    <property type="match status" value="1"/>
</dbReference>
<keyword evidence="12" id="KW-1185">Reference proteome</keyword>
<evidence type="ECO:0000256" key="1">
    <source>
        <dbReference type="ARBA" id="ARBA00001974"/>
    </source>
</evidence>
<dbReference type="FunFam" id="3.30.70.2190:FF:000001">
    <property type="entry name" value="D-2-hydroxyglutarate dehydrogenase mitochondrial"/>
    <property type="match status" value="1"/>
</dbReference>
<comment type="cofactor">
    <cofactor evidence="1">
        <name>FAD</name>
        <dbReference type="ChEBI" id="CHEBI:57692"/>
    </cofactor>
</comment>
<gene>
    <name evidence="11" type="ORF">KP79_PYT21529</name>
</gene>
<comment type="catalytic activity">
    <reaction evidence="9">
        <text>(R)-malate + A = oxaloacetate + AH2</text>
        <dbReference type="Rhea" id="RHEA:67460"/>
        <dbReference type="ChEBI" id="CHEBI:13193"/>
        <dbReference type="ChEBI" id="CHEBI:15588"/>
        <dbReference type="ChEBI" id="CHEBI:16452"/>
        <dbReference type="ChEBI" id="CHEBI:17499"/>
    </reaction>
    <physiologicalReaction direction="left-to-right" evidence="9">
        <dbReference type="Rhea" id="RHEA:67461"/>
    </physiologicalReaction>
</comment>
<evidence type="ECO:0000256" key="5">
    <source>
        <dbReference type="ARBA" id="ARBA00023002"/>
    </source>
</evidence>
<dbReference type="Pfam" id="PF01565">
    <property type="entry name" value="FAD_binding_4"/>
    <property type="match status" value="1"/>
</dbReference>
<comment type="function">
    <text evidence="8">Catalyzes the oxidation of D-2-hydroxyglutarate (D-2-HG) to alpha-ketoglutarate. Also catalyzes the oxidation of other D-2-hydroxyacids, such as D-malate (D-MAL) and D-lactate (D-LAC). Exhibits high activities towards D-2-HG and D-MAL but a very weak activity towards D-LAC.</text>
</comment>
<keyword evidence="3" id="KW-0285">Flavoprotein</keyword>
<dbReference type="InterPro" id="IPR016166">
    <property type="entry name" value="FAD-bd_PCMH"/>
</dbReference>
<dbReference type="Gene3D" id="3.30.70.2190">
    <property type="match status" value="1"/>
</dbReference>
<feature type="domain" description="FAD-binding PCMH-type" evidence="10">
    <location>
        <begin position="91"/>
        <end position="271"/>
    </location>
</feature>
<dbReference type="InterPro" id="IPR004113">
    <property type="entry name" value="FAD-bd_oxidored_4_C"/>
</dbReference>
<name>A0A210R5A8_MIZYE</name>
<dbReference type="InterPro" id="IPR016171">
    <property type="entry name" value="Vanillyl_alc_oxidase_C-sub2"/>
</dbReference>
<comment type="caution">
    <text evidence="11">The sequence shown here is derived from an EMBL/GenBank/DDBJ whole genome shotgun (WGS) entry which is preliminary data.</text>
</comment>
<dbReference type="SUPFAM" id="SSF56176">
    <property type="entry name" value="FAD-binding/transporter-associated domain-like"/>
    <property type="match status" value="1"/>
</dbReference>
<dbReference type="GO" id="GO:0005739">
    <property type="term" value="C:mitochondrion"/>
    <property type="evidence" value="ECO:0007669"/>
    <property type="project" value="TreeGrafter"/>
</dbReference>
<dbReference type="SUPFAM" id="SSF55103">
    <property type="entry name" value="FAD-linked oxidases, C-terminal domain"/>
    <property type="match status" value="1"/>
</dbReference>
<keyword evidence="4" id="KW-0274">FAD</keyword>
<dbReference type="PANTHER" id="PTHR43716">
    <property type="entry name" value="D-2-HYDROXYGLUTARATE DEHYDROGENASE, MITOCHONDRIAL"/>
    <property type="match status" value="1"/>
</dbReference>
<dbReference type="InterPro" id="IPR016164">
    <property type="entry name" value="FAD-linked_Oxase-like_C"/>
</dbReference>
<dbReference type="Gene3D" id="3.30.465.10">
    <property type="match status" value="1"/>
</dbReference>
<evidence type="ECO:0000256" key="4">
    <source>
        <dbReference type="ARBA" id="ARBA00022827"/>
    </source>
</evidence>
<evidence type="ECO:0000259" key="10">
    <source>
        <dbReference type="PROSITE" id="PS51387"/>
    </source>
</evidence>
<evidence type="ECO:0000256" key="9">
    <source>
        <dbReference type="ARBA" id="ARBA00049267"/>
    </source>
</evidence>
<evidence type="ECO:0000256" key="8">
    <source>
        <dbReference type="ARBA" id="ARBA00045410"/>
    </source>
</evidence>
<keyword evidence="5" id="KW-0560">Oxidoreductase</keyword>
<dbReference type="PANTHER" id="PTHR43716:SF1">
    <property type="entry name" value="D-2-HYDROXYGLUTARATE DEHYDROGENASE, MITOCHONDRIAL"/>
    <property type="match status" value="1"/>
</dbReference>
<dbReference type="FunFam" id="3.30.43.10:FF:000011">
    <property type="entry name" value="D-lactate dehydrogenase (Cytochrome)"/>
    <property type="match status" value="1"/>
</dbReference>
<evidence type="ECO:0000256" key="2">
    <source>
        <dbReference type="ARBA" id="ARBA00008000"/>
    </source>
</evidence>
<dbReference type="Proteomes" id="UP000242188">
    <property type="component" value="Unassembled WGS sequence"/>
</dbReference>
<evidence type="ECO:0000256" key="6">
    <source>
        <dbReference type="ARBA" id="ARBA00039003"/>
    </source>
</evidence>
<evidence type="ECO:0000313" key="11">
    <source>
        <dbReference type="EMBL" id="OWF56209.1"/>
    </source>
</evidence>
<reference evidence="11 12" key="1">
    <citation type="journal article" date="2017" name="Nat. Ecol. Evol.">
        <title>Scallop genome provides insights into evolution of bilaterian karyotype and development.</title>
        <authorList>
            <person name="Wang S."/>
            <person name="Zhang J."/>
            <person name="Jiao W."/>
            <person name="Li J."/>
            <person name="Xun X."/>
            <person name="Sun Y."/>
            <person name="Guo X."/>
            <person name="Huan P."/>
            <person name="Dong B."/>
            <person name="Zhang L."/>
            <person name="Hu X."/>
            <person name="Sun X."/>
            <person name="Wang J."/>
            <person name="Zhao C."/>
            <person name="Wang Y."/>
            <person name="Wang D."/>
            <person name="Huang X."/>
            <person name="Wang R."/>
            <person name="Lv J."/>
            <person name="Li Y."/>
            <person name="Zhang Z."/>
            <person name="Liu B."/>
            <person name="Lu W."/>
            <person name="Hui Y."/>
            <person name="Liang J."/>
            <person name="Zhou Z."/>
            <person name="Hou R."/>
            <person name="Li X."/>
            <person name="Liu Y."/>
            <person name="Li H."/>
            <person name="Ning X."/>
            <person name="Lin Y."/>
            <person name="Zhao L."/>
            <person name="Xing Q."/>
            <person name="Dou J."/>
            <person name="Li Y."/>
            <person name="Mao J."/>
            <person name="Guo H."/>
            <person name="Dou H."/>
            <person name="Li T."/>
            <person name="Mu C."/>
            <person name="Jiang W."/>
            <person name="Fu Q."/>
            <person name="Fu X."/>
            <person name="Miao Y."/>
            <person name="Liu J."/>
            <person name="Yu Q."/>
            <person name="Li R."/>
            <person name="Liao H."/>
            <person name="Li X."/>
            <person name="Kong Y."/>
            <person name="Jiang Z."/>
            <person name="Chourrout D."/>
            <person name="Li R."/>
            <person name="Bao Z."/>
        </authorList>
    </citation>
    <scope>NUCLEOTIDE SEQUENCE [LARGE SCALE GENOMIC DNA]</scope>
    <source>
        <strain evidence="11 12">PY_sf001</strain>
    </source>
</reference>
<dbReference type="Pfam" id="PF02913">
    <property type="entry name" value="FAD-oxidase_C"/>
    <property type="match status" value="1"/>
</dbReference>
<dbReference type="InterPro" id="IPR016167">
    <property type="entry name" value="FAD-bd_PCMH_sub1"/>
</dbReference>
<dbReference type="Gene3D" id="3.30.43.10">
    <property type="entry name" value="Uridine Diphospho-n-acetylenolpyruvylglucosamine Reductase, domain 2"/>
    <property type="match status" value="1"/>
</dbReference>
<dbReference type="InterPro" id="IPR051264">
    <property type="entry name" value="FAD-oxidored/transferase_4"/>
</dbReference>
<proteinExistence type="inferred from homology"/>
<dbReference type="InterPro" id="IPR006094">
    <property type="entry name" value="Oxid_FAD_bind_N"/>
</dbReference>
<evidence type="ECO:0000256" key="3">
    <source>
        <dbReference type="ARBA" id="ARBA00022630"/>
    </source>
</evidence>
<dbReference type="EMBL" id="NEDP02000262">
    <property type="protein sequence ID" value="OWF56209.1"/>
    <property type="molecule type" value="Genomic_DNA"/>
</dbReference>
<evidence type="ECO:0000256" key="7">
    <source>
        <dbReference type="ARBA" id="ARBA00039639"/>
    </source>
</evidence>
<dbReference type="InterPro" id="IPR016169">
    <property type="entry name" value="FAD-bd_PCMH_sub2"/>
</dbReference>